<protein>
    <submittedName>
        <fullName evidence="1">Uncharacterized protein</fullName>
    </submittedName>
</protein>
<name>A0A2N6NHI3_BEABA</name>
<proteinExistence type="predicted"/>
<sequence length="70" mass="7324">MSLCDDEEVQDEVEGEVEGEIAAASEAVGCGEREAEVGETVGEWADGELELAEVSRTWPGAAEGRGEVPT</sequence>
<dbReference type="Proteomes" id="UP000235728">
    <property type="component" value="Unassembled WGS sequence"/>
</dbReference>
<comment type="caution">
    <text evidence="1">The sequence shown here is derived from an EMBL/GenBank/DDBJ whole genome shotgun (WGS) entry which is preliminary data.</text>
</comment>
<reference evidence="1 2" key="1">
    <citation type="journal article" date="2016" name="Appl. Microbiol. Biotechnol.">
        <title>Characterization of T-DNA insertion mutants with decreased virulence in the entomopathogenic fungus Beauveria bassiana JEF-007.</title>
        <authorList>
            <person name="Kim S."/>
            <person name="Lee S.J."/>
            <person name="Nai Y.S."/>
            <person name="Yu J.S."/>
            <person name="Lee M.R."/>
            <person name="Yang Y.T."/>
            <person name="Kim J.S."/>
        </authorList>
    </citation>
    <scope>NUCLEOTIDE SEQUENCE [LARGE SCALE GENOMIC DNA]</scope>
    <source>
        <strain evidence="1 2">JEF-007</strain>
    </source>
</reference>
<dbReference type="AlphaFoldDB" id="A0A2N6NHI3"/>
<evidence type="ECO:0000313" key="1">
    <source>
        <dbReference type="EMBL" id="PMB66753.1"/>
    </source>
</evidence>
<organism evidence="1 2">
    <name type="scientific">Beauveria bassiana</name>
    <name type="common">White muscardine disease fungus</name>
    <name type="synonym">Tritirachium shiotae</name>
    <dbReference type="NCBI Taxonomy" id="176275"/>
    <lineage>
        <taxon>Eukaryota</taxon>
        <taxon>Fungi</taxon>
        <taxon>Dikarya</taxon>
        <taxon>Ascomycota</taxon>
        <taxon>Pezizomycotina</taxon>
        <taxon>Sordariomycetes</taxon>
        <taxon>Hypocreomycetidae</taxon>
        <taxon>Hypocreales</taxon>
        <taxon>Cordycipitaceae</taxon>
        <taxon>Beauveria</taxon>
    </lineage>
</organism>
<evidence type="ECO:0000313" key="2">
    <source>
        <dbReference type="Proteomes" id="UP000235728"/>
    </source>
</evidence>
<accession>A0A2N6NHI3</accession>
<dbReference type="EMBL" id="MRVG01000008">
    <property type="protein sequence ID" value="PMB66753.1"/>
    <property type="molecule type" value="Genomic_DNA"/>
</dbReference>
<gene>
    <name evidence="1" type="ORF">BM221_007749</name>
</gene>